<dbReference type="GO" id="GO:0007015">
    <property type="term" value="P:actin filament organization"/>
    <property type="evidence" value="ECO:0007669"/>
    <property type="project" value="TreeGrafter"/>
</dbReference>
<dbReference type="PANTHER" id="PTHR10652">
    <property type="entry name" value="ADENYLYL CYCLASE-ASSOCIATED PROTEIN"/>
    <property type="match status" value="1"/>
</dbReference>
<dbReference type="InterPro" id="IPR006599">
    <property type="entry name" value="CARP_motif"/>
</dbReference>
<accession>Q6MFR8</accession>
<dbReference type="InterPro" id="IPR013992">
    <property type="entry name" value="Adenylate_cyclase-assoc_CAP_N"/>
</dbReference>
<reference evidence="7" key="2">
    <citation type="submission" date="2003-12" db="EMBL/GenBank/DDBJ databases">
        <authorList>
            <person name="German Neurospora genome project"/>
        </authorList>
    </citation>
    <scope>NUCLEOTIDE SEQUENCE</scope>
</reference>
<evidence type="ECO:0000256" key="4">
    <source>
        <dbReference type="RuleBase" id="RU000647"/>
    </source>
</evidence>
<evidence type="ECO:0000256" key="1">
    <source>
        <dbReference type="ARBA" id="ARBA00007659"/>
    </source>
</evidence>
<dbReference type="InterPro" id="IPR016098">
    <property type="entry name" value="CAP/MinC_C"/>
</dbReference>
<dbReference type="Gene3D" id="2.160.20.70">
    <property type="match status" value="1"/>
</dbReference>
<comment type="function">
    <text evidence="2">The N-terminal domain binds to adenylyl cyclase, thereby enabling adenylyl cyclase to be activated by upstream regulatory signals, such as Ras. The C-terminal domain is required for normal cellular morphology and growth control.</text>
</comment>
<dbReference type="InterPro" id="IPR001837">
    <property type="entry name" value="Adenylate_cyclase-assoc_CAP"/>
</dbReference>
<dbReference type="AlphaFoldDB" id="Q6MFR8"/>
<evidence type="ECO:0000256" key="5">
    <source>
        <dbReference type="SAM" id="MobiDB-lite"/>
    </source>
</evidence>
<dbReference type="GO" id="GO:0005737">
    <property type="term" value="C:cytoplasm"/>
    <property type="evidence" value="ECO:0007669"/>
    <property type="project" value="TreeGrafter"/>
</dbReference>
<evidence type="ECO:0000259" key="6">
    <source>
        <dbReference type="PROSITE" id="PS51329"/>
    </source>
</evidence>
<evidence type="ECO:0000256" key="3">
    <source>
        <dbReference type="ARBA" id="ARBA00072052"/>
    </source>
</evidence>
<dbReference type="InterPro" id="IPR017901">
    <property type="entry name" value="C-CAP_CF_C-like"/>
</dbReference>
<dbReference type="Pfam" id="PF08603">
    <property type="entry name" value="CAP_C"/>
    <property type="match status" value="1"/>
</dbReference>
<reference evidence="7" key="1">
    <citation type="submission" date="2003-12" db="EMBL/GenBank/DDBJ databases">
        <authorList>
            <person name="Schulte U."/>
            <person name="Aign V."/>
            <person name="Hoheisel J."/>
            <person name="Brandt P."/>
            <person name="Fartmann B."/>
            <person name="Holland R."/>
            <person name="Nyakatura G."/>
            <person name="Mewes H.W."/>
            <person name="Mannhaupt G."/>
        </authorList>
    </citation>
    <scope>NUCLEOTIDE SEQUENCE</scope>
</reference>
<dbReference type="PROSITE" id="PS01088">
    <property type="entry name" value="CAP_1"/>
    <property type="match status" value="1"/>
</dbReference>
<dbReference type="PROSITE" id="PS51329">
    <property type="entry name" value="C_CAP_COFACTOR_C"/>
    <property type="match status" value="1"/>
</dbReference>
<sequence>MATNNMHNLVTLIKRLEAATLRLEDMASSTIPPIGSQAVIEPASSAPSAPASTAVSTPAPAAAVPIPESVEKFDDFLNQTVQKYVKTSNLIGGLFWIYFVGREREADHFYQAASVLKGFAETRKFLLAASQSKKLDMNSVDFQEAIKPISEAIQATQEIKDKNRGSPFFNHLGMVADGIMLLAWITVQSRPDKLIDESLSSAEYLGNRVMQANKNTDPQHTEWVKTFYQIFKDLSEYAKDYYNNGIVWNPNGKPYKEVVQCLESGSAPSAPAASPAPSGGAPPPPPPPPGPPPVLKINEQKAEPAQPGGFSSVMSELNKGEAVTKGLKKVDKSQMTHKNPSLRAGSTVPDGPAARSKSPAPPGTKPPKPESMRAKKPAKKALEGNKWIIENYDAAAGNVEIEASISQSILISRCNEVVIVVKGKANAVNIDNCDKVSLIVDTLVSTVDVVRSKNFQLQVNETIPTVLLDQVEQATIWLSKESISTRVFQSKTDNVNIMVVDENDDSKELPLPSQICSYYDPEKKELISEIVSHCG</sequence>
<organism evidence="7">
    <name type="scientific">Neurospora crassa</name>
    <dbReference type="NCBI Taxonomy" id="5141"/>
    <lineage>
        <taxon>Eukaryota</taxon>
        <taxon>Fungi</taxon>
        <taxon>Dikarya</taxon>
        <taxon>Ascomycota</taxon>
        <taxon>Pezizomycotina</taxon>
        <taxon>Sordariomycetes</taxon>
        <taxon>Sordariomycetidae</taxon>
        <taxon>Sordariales</taxon>
        <taxon>Sordariaceae</taxon>
        <taxon>Neurospora</taxon>
    </lineage>
</organism>
<evidence type="ECO:0000256" key="2">
    <source>
        <dbReference type="ARBA" id="ARBA00054756"/>
    </source>
</evidence>
<feature type="region of interest" description="Disordered" evidence="5">
    <location>
        <begin position="266"/>
        <end position="297"/>
    </location>
</feature>
<dbReference type="GO" id="GO:0008179">
    <property type="term" value="F:adenylate cyclase binding"/>
    <property type="evidence" value="ECO:0007669"/>
    <property type="project" value="TreeGrafter"/>
</dbReference>
<protein>
    <recommendedName>
        <fullName evidence="3 4">Adenylyl cyclase-associated protein</fullName>
    </recommendedName>
</protein>
<dbReference type="FunFam" id="2.160.20.70:FF:000008">
    <property type="entry name" value="Adenylyl cyclase-associated protein"/>
    <property type="match status" value="1"/>
</dbReference>
<dbReference type="GO" id="GO:0003779">
    <property type="term" value="F:actin binding"/>
    <property type="evidence" value="ECO:0007669"/>
    <property type="project" value="InterPro"/>
</dbReference>
<dbReference type="InterPro" id="IPR036222">
    <property type="entry name" value="CAP_N_sf"/>
</dbReference>
<feature type="domain" description="C-CAP/cofactor C-like" evidence="6">
    <location>
        <begin position="377"/>
        <end position="511"/>
    </location>
</feature>
<comment type="similarity">
    <text evidence="1 4">Belongs to the CAP family.</text>
</comment>
<dbReference type="EMBL" id="BX897674">
    <property type="protein sequence ID" value="CAE85521.1"/>
    <property type="molecule type" value="Genomic_DNA"/>
</dbReference>
<dbReference type="InterPro" id="IPR013912">
    <property type="entry name" value="Adenylate_cyclase-assoc_CAP_C"/>
</dbReference>
<feature type="region of interest" description="Disordered" evidence="5">
    <location>
        <begin position="326"/>
        <end position="380"/>
    </location>
</feature>
<dbReference type="InterPro" id="IPR053950">
    <property type="entry name" value="CAP_N"/>
</dbReference>
<dbReference type="InterPro" id="IPR036223">
    <property type="entry name" value="CAP_C_sf"/>
</dbReference>
<dbReference type="GO" id="GO:0019933">
    <property type="term" value="P:cAMP-mediated signaling"/>
    <property type="evidence" value="ECO:0007669"/>
    <property type="project" value="TreeGrafter"/>
</dbReference>
<dbReference type="Pfam" id="PF21938">
    <property type="entry name" value="CAP_N"/>
    <property type="match status" value="1"/>
</dbReference>
<dbReference type="Pfam" id="PF01213">
    <property type="entry name" value="CAP_N-CM"/>
    <property type="match status" value="1"/>
</dbReference>
<dbReference type="SMART" id="SM00673">
    <property type="entry name" value="CARP"/>
    <property type="match status" value="2"/>
</dbReference>
<name>Q6MFR8_NEUCS</name>
<proteinExistence type="inferred from homology"/>
<feature type="compositionally biased region" description="Pro residues" evidence="5">
    <location>
        <begin position="280"/>
        <end position="294"/>
    </location>
</feature>
<feature type="compositionally biased region" description="Low complexity" evidence="5">
    <location>
        <begin position="266"/>
        <end position="279"/>
    </location>
</feature>
<dbReference type="PANTHER" id="PTHR10652:SF0">
    <property type="entry name" value="ADENYLYL CYCLASE-ASSOCIATED PROTEIN"/>
    <property type="match status" value="1"/>
</dbReference>
<dbReference type="SUPFAM" id="SSF101278">
    <property type="entry name" value="N-terminal domain of adenylylcyclase associated protein, CAP"/>
    <property type="match status" value="1"/>
</dbReference>
<evidence type="ECO:0000313" key="7">
    <source>
        <dbReference type="EMBL" id="CAE85521.1"/>
    </source>
</evidence>
<dbReference type="FunFam" id="1.25.40.330:FF:000001">
    <property type="entry name" value="Adenylyl cyclase-associated protein"/>
    <property type="match status" value="1"/>
</dbReference>
<dbReference type="SUPFAM" id="SSF69340">
    <property type="entry name" value="C-terminal domain of adenylylcyclase associated protein"/>
    <property type="match status" value="1"/>
</dbReference>
<dbReference type="VEuPathDB" id="FungiDB:NCU08008"/>
<dbReference type="InterPro" id="IPR018106">
    <property type="entry name" value="CAP_CS_N"/>
</dbReference>
<dbReference type="Gene3D" id="1.25.40.330">
    <property type="entry name" value="Adenylate cyclase-associated CAP, N-terminal domain"/>
    <property type="match status" value="1"/>
</dbReference>